<evidence type="ECO:0000313" key="2">
    <source>
        <dbReference type="EMBL" id="CEO87552.1"/>
    </source>
</evidence>
<feature type="domain" description="ChrB N-terminal" evidence="1">
    <location>
        <begin position="20"/>
        <end position="173"/>
    </location>
</feature>
<name>A0A0B7MIS7_9FIRM</name>
<dbReference type="InterPro" id="IPR046858">
    <property type="entry name" value="ChrB_N"/>
</dbReference>
<keyword evidence="3" id="KW-1185">Reference proteome</keyword>
<gene>
    <name evidence="2" type="ORF">SSCH_1110016</name>
</gene>
<dbReference type="EMBL" id="CDRZ01000015">
    <property type="protein sequence ID" value="CEO87552.1"/>
    <property type="molecule type" value="Genomic_DNA"/>
</dbReference>
<dbReference type="AlphaFoldDB" id="A0A0B7MIS7"/>
<protein>
    <recommendedName>
        <fullName evidence="1">ChrB N-terminal domain-containing protein</fullName>
    </recommendedName>
</protein>
<evidence type="ECO:0000259" key="1">
    <source>
        <dbReference type="Pfam" id="PF20229"/>
    </source>
</evidence>
<reference evidence="3" key="1">
    <citation type="submission" date="2015-01" db="EMBL/GenBank/DDBJ databases">
        <authorList>
            <person name="Manzoor Shahid"/>
            <person name="Zubair Saima"/>
        </authorList>
    </citation>
    <scope>NUCLEOTIDE SEQUENCE [LARGE SCALE GENOMIC DNA]</scope>
    <source>
        <strain evidence="3">Sp3</strain>
    </source>
</reference>
<sequence length="179" mass="20947">MADRYLFILYSLPSEPSRIRVAAWRAMKKLGALNVQQSLWMLPRYPGVDQEIAQIAETIESDGGSVSIVVGEFVYGKEDIIAKFNQEREQEYTELLSYCQSFHEEIRTETEKKNFTFSELEENEEEFNKLTGWFKKIKKRDCFNSHVGKTAAKEIEKCKSELQEFAQKIYEQHVSNKVR</sequence>
<dbReference type="Pfam" id="PF20229">
    <property type="entry name" value="ChrB_N"/>
    <property type="match status" value="1"/>
</dbReference>
<proteinExistence type="predicted"/>
<accession>A0A0B7MIS7</accession>
<evidence type="ECO:0000313" key="3">
    <source>
        <dbReference type="Proteomes" id="UP000046155"/>
    </source>
</evidence>
<dbReference type="Proteomes" id="UP000046155">
    <property type="component" value="Unassembled WGS sequence"/>
</dbReference>
<organism evidence="2 3">
    <name type="scientific">Syntrophaceticus schinkii</name>
    <dbReference type="NCBI Taxonomy" id="499207"/>
    <lineage>
        <taxon>Bacteria</taxon>
        <taxon>Bacillati</taxon>
        <taxon>Bacillota</taxon>
        <taxon>Clostridia</taxon>
        <taxon>Thermoanaerobacterales</taxon>
        <taxon>Thermoanaerobacterales Family III. Incertae Sedis</taxon>
        <taxon>Syntrophaceticus</taxon>
    </lineage>
</organism>